<keyword evidence="2" id="KW-0028">Amino-acid biosynthesis</keyword>
<dbReference type="PANTHER" id="PTHR32268:SF11">
    <property type="entry name" value="HOMOSERINE O-ACETYLTRANSFERASE"/>
    <property type="match status" value="1"/>
</dbReference>
<gene>
    <name evidence="5" type="ORF">ACFPQ5_13095</name>
</gene>
<keyword evidence="1" id="KW-0808">Transferase</keyword>
<dbReference type="PIRSF" id="PIRSF000443">
    <property type="entry name" value="Homoser_Ac_trans"/>
    <property type="match status" value="1"/>
</dbReference>
<organism evidence="5 6">
    <name type="scientific">Massilia suwonensis</name>
    <dbReference type="NCBI Taxonomy" id="648895"/>
    <lineage>
        <taxon>Bacteria</taxon>
        <taxon>Pseudomonadati</taxon>
        <taxon>Pseudomonadota</taxon>
        <taxon>Betaproteobacteria</taxon>
        <taxon>Burkholderiales</taxon>
        <taxon>Oxalobacteraceae</taxon>
        <taxon>Telluria group</taxon>
        <taxon>Massilia</taxon>
    </lineage>
</organism>
<evidence type="ECO:0000313" key="6">
    <source>
        <dbReference type="Proteomes" id="UP001596101"/>
    </source>
</evidence>
<evidence type="ECO:0000256" key="1">
    <source>
        <dbReference type="ARBA" id="ARBA00022679"/>
    </source>
</evidence>
<protein>
    <submittedName>
        <fullName evidence="5">Alpha/beta fold hydrolase</fullName>
    </submittedName>
</protein>
<comment type="caution">
    <text evidence="5">The sequence shown here is derived from an EMBL/GenBank/DDBJ whole genome shotgun (WGS) entry which is preliminary data.</text>
</comment>
<evidence type="ECO:0000313" key="5">
    <source>
        <dbReference type="EMBL" id="MFC5479138.1"/>
    </source>
</evidence>
<dbReference type="InterPro" id="IPR029058">
    <property type="entry name" value="AB_hydrolase_fold"/>
</dbReference>
<dbReference type="RefSeq" id="WP_379756095.1">
    <property type="nucleotide sequence ID" value="NZ_JBHSMR010000013.1"/>
</dbReference>
<sequence length="355" mass="37543">MSELHTFTGPDLRLASGKVLAEPTTAYRSMGRLNADGSNAVLVLHGYTTGPTMLESGANVAEGSWAELVGPGKPIDTDRHFVVCPNMIGSSYGSTGPGSIDPGTGARYGTAFPDLTVADIVAAQKALLDALGVRKLAAVTGPSFGAYQSFQWAVQYPEMVERVVAAVGAPWHPGAPGMADAVLADLSADPGWPAWCAGERQAMFAKLTAMRTATLTRYGVDAELAPRIPDPAARAVEVALLAREWAAEFDPMSLVVLMRAAEAFDVRAQLDTIRAPVLYVLSRTDEVFSPALARQVAQLPGTDGFSYVELDSEKGHFASGADAALWAEDLRRFMNTEADAWVAAGFDTHNTEVAA</sequence>
<keyword evidence="3" id="KW-0012">Acyltransferase</keyword>
<evidence type="ECO:0000256" key="3">
    <source>
        <dbReference type="ARBA" id="ARBA00023315"/>
    </source>
</evidence>
<proteinExistence type="predicted"/>
<dbReference type="EMBL" id="JBHSMR010000013">
    <property type="protein sequence ID" value="MFC5479138.1"/>
    <property type="molecule type" value="Genomic_DNA"/>
</dbReference>
<dbReference type="InterPro" id="IPR008220">
    <property type="entry name" value="HAT_MetX-like"/>
</dbReference>
<dbReference type="PANTHER" id="PTHR32268">
    <property type="entry name" value="HOMOSERINE O-ACETYLTRANSFERASE"/>
    <property type="match status" value="1"/>
</dbReference>
<dbReference type="Gene3D" id="3.40.50.1820">
    <property type="entry name" value="alpha/beta hydrolase"/>
    <property type="match status" value="1"/>
</dbReference>
<keyword evidence="5" id="KW-0378">Hydrolase</keyword>
<accession>A0ABW0MQE3</accession>
<reference evidence="6" key="1">
    <citation type="journal article" date="2019" name="Int. J. Syst. Evol. Microbiol.">
        <title>The Global Catalogue of Microorganisms (GCM) 10K type strain sequencing project: providing services to taxonomists for standard genome sequencing and annotation.</title>
        <authorList>
            <consortium name="The Broad Institute Genomics Platform"/>
            <consortium name="The Broad Institute Genome Sequencing Center for Infectious Disease"/>
            <person name="Wu L."/>
            <person name="Ma J."/>
        </authorList>
    </citation>
    <scope>NUCLEOTIDE SEQUENCE [LARGE SCALE GENOMIC DNA]</scope>
    <source>
        <strain evidence="6">CCUG 43111</strain>
    </source>
</reference>
<dbReference type="InterPro" id="IPR000073">
    <property type="entry name" value="AB_hydrolase_1"/>
</dbReference>
<keyword evidence="2" id="KW-0486">Methionine biosynthesis</keyword>
<evidence type="ECO:0000256" key="2">
    <source>
        <dbReference type="ARBA" id="ARBA00023167"/>
    </source>
</evidence>
<name>A0ABW0MQE3_9BURK</name>
<feature type="domain" description="AB hydrolase-1" evidence="4">
    <location>
        <begin position="39"/>
        <end position="318"/>
    </location>
</feature>
<evidence type="ECO:0000259" key="4">
    <source>
        <dbReference type="Pfam" id="PF00561"/>
    </source>
</evidence>
<dbReference type="GO" id="GO:0016787">
    <property type="term" value="F:hydrolase activity"/>
    <property type="evidence" value="ECO:0007669"/>
    <property type="project" value="UniProtKB-KW"/>
</dbReference>
<keyword evidence="6" id="KW-1185">Reference proteome</keyword>
<dbReference type="Proteomes" id="UP001596101">
    <property type="component" value="Unassembled WGS sequence"/>
</dbReference>
<dbReference type="Pfam" id="PF00561">
    <property type="entry name" value="Abhydrolase_1"/>
    <property type="match status" value="1"/>
</dbReference>
<dbReference type="SUPFAM" id="SSF53474">
    <property type="entry name" value="alpha/beta-Hydrolases"/>
    <property type="match status" value="1"/>
</dbReference>